<keyword evidence="2" id="KW-1185">Reference proteome</keyword>
<comment type="caution">
    <text evidence="1">The sequence shown here is derived from an EMBL/GenBank/DDBJ whole genome shotgun (WGS) entry which is preliminary data.</text>
</comment>
<protein>
    <submittedName>
        <fullName evidence="1">Uncharacterized protein</fullName>
    </submittedName>
</protein>
<sequence>MILHQIAQDRDVVVPAMIVQRIRHVEPPITDSIIVPFKGTGGNVVVLIVALDYDYVPAAQLTCSRDARTMYRIAERAGVKDITVLTDKQGVDGTNFPVRSVVLQHIRMAAGRCRPGDWFVWFWAGHGVTVRPRGGGDARQQGENADVDTDGDQAFVTPDQKGALTERALLMDDVFATALDLRGL</sequence>
<organism evidence="1 2">
    <name type="scientific">Prorocentrum cordatum</name>
    <dbReference type="NCBI Taxonomy" id="2364126"/>
    <lineage>
        <taxon>Eukaryota</taxon>
        <taxon>Sar</taxon>
        <taxon>Alveolata</taxon>
        <taxon>Dinophyceae</taxon>
        <taxon>Prorocentrales</taxon>
        <taxon>Prorocentraceae</taxon>
        <taxon>Prorocentrum</taxon>
    </lineage>
</organism>
<dbReference type="Gene3D" id="3.40.50.1460">
    <property type="match status" value="1"/>
</dbReference>
<evidence type="ECO:0000313" key="1">
    <source>
        <dbReference type="EMBL" id="CAK0791844.1"/>
    </source>
</evidence>
<accession>A0ABN9PFY7</accession>
<dbReference type="EMBL" id="CAUYUJ010000669">
    <property type="protein sequence ID" value="CAK0791844.1"/>
    <property type="molecule type" value="Genomic_DNA"/>
</dbReference>
<dbReference type="Proteomes" id="UP001189429">
    <property type="component" value="Unassembled WGS sequence"/>
</dbReference>
<name>A0ABN9PFY7_9DINO</name>
<reference evidence="1" key="1">
    <citation type="submission" date="2023-10" db="EMBL/GenBank/DDBJ databases">
        <authorList>
            <person name="Chen Y."/>
            <person name="Shah S."/>
            <person name="Dougan E. K."/>
            <person name="Thang M."/>
            <person name="Chan C."/>
        </authorList>
    </citation>
    <scope>NUCLEOTIDE SEQUENCE [LARGE SCALE GENOMIC DNA]</scope>
</reference>
<gene>
    <name evidence="1" type="ORF">PCOR1329_LOCUS2636</name>
</gene>
<proteinExistence type="predicted"/>
<evidence type="ECO:0000313" key="2">
    <source>
        <dbReference type="Proteomes" id="UP001189429"/>
    </source>
</evidence>